<dbReference type="PANTHER" id="PTHR43433:SF5">
    <property type="entry name" value="AB HYDROLASE-1 DOMAIN-CONTAINING PROTEIN"/>
    <property type="match status" value="1"/>
</dbReference>
<evidence type="ECO:0000313" key="1">
    <source>
        <dbReference type="EMBL" id="KAF3962197.1"/>
    </source>
</evidence>
<dbReference type="OrthoDB" id="19657at2759"/>
<reference evidence="1" key="1">
    <citation type="submission" date="2020-03" db="EMBL/GenBank/DDBJ databases">
        <title>Castanea mollissima Vanexum genome sequencing.</title>
        <authorList>
            <person name="Staton M."/>
        </authorList>
    </citation>
    <scope>NUCLEOTIDE SEQUENCE</scope>
    <source>
        <tissue evidence="1">Leaf</tissue>
    </source>
</reference>
<gene>
    <name evidence="1" type="ORF">CMV_013257</name>
</gene>
<protein>
    <submittedName>
        <fullName evidence="1">Uncharacterized protein</fullName>
    </submittedName>
</protein>
<dbReference type="EMBL" id="JRKL02001754">
    <property type="protein sequence ID" value="KAF3962197.1"/>
    <property type="molecule type" value="Genomic_DNA"/>
</dbReference>
<name>A0A8J4R049_9ROSI</name>
<dbReference type="AlphaFoldDB" id="A0A8J4R049"/>
<keyword evidence="2" id="KW-1185">Reference proteome</keyword>
<sequence length="143" mass="16216">MLQLDLKTLSVAIRFLWAKSPEQRAAVDLDNGHPLLRECIGPNTRRAILYQEYVKGISATGMQPNYGFEGQLNACWTHKMTRTEIELIRSAGFLVSVIHGRHDTIAEIYYARRLAKKPHLVARMIELHGGHLVSHERTEEGQG</sequence>
<comment type="caution">
    <text evidence="1">The sequence shown here is derived from an EMBL/GenBank/DDBJ whole genome shotgun (WGS) entry which is preliminary data.</text>
</comment>
<dbReference type="InterPro" id="IPR050471">
    <property type="entry name" value="AB_hydrolase"/>
</dbReference>
<dbReference type="Proteomes" id="UP000737018">
    <property type="component" value="Unassembled WGS sequence"/>
</dbReference>
<dbReference type="PANTHER" id="PTHR43433">
    <property type="entry name" value="HYDROLASE, ALPHA/BETA FOLD FAMILY PROTEIN"/>
    <property type="match status" value="1"/>
</dbReference>
<evidence type="ECO:0000313" key="2">
    <source>
        <dbReference type="Proteomes" id="UP000737018"/>
    </source>
</evidence>
<organism evidence="1 2">
    <name type="scientific">Castanea mollissima</name>
    <name type="common">Chinese chestnut</name>
    <dbReference type="NCBI Taxonomy" id="60419"/>
    <lineage>
        <taxon>Eukaryota</taxon>
        <taxon>Viridiplantae</taxon>
        <taxon>Streptophyta</taxon>
        <taxon>Embryophyta</taxon>
        <taxon>Tracheophyta</taxon>
        <taxon>Spermatophyta</taxon>
        <taxon>Magnoliopsida</taxon>
        <taxon>eudicotyledons</taxon>
        <taxon>Gunneridae</taxon>
        <taxon>Pentapetalae</taxon>
        <taxon>rosids</taxon>
        <taxon>fabids</taxon>
        <taxon>Fagales</taxon>
        <taxon>Fagaceae</taxon>
        <taxon>Castanea</taxon>
    </lineage>
</organism>
<dbReference type="SUPFAM" id="SSF53474">
    <property type="entry name" value="alpha/beta-Hydrolases"/>
    <property type="match status" value="1"/>
</dbReference>
<proteinExistence type="predicted"/>
<dbReference type="InterPro" id="IPR029058">
    <property type="entry name" value="AB_hydrolase_fold"/>
</dbReference>
<accession>A0A8J4R049</accession>